<organism evidence="2 3">
    <name type="scientific">Halobacillus litoralis</name>
    <dbReference type="NCBI Taxonomy" id="45668"/>
    <lineage>
        <taxon>Bacteria</taxon>
        <taxon>Bacillati</taxon>
        <taxon>Bacillota</taxon>
        <taxon>Bacilli</taxon>
        <taxon>Bacillales</taxon>
        <taxon>Bacillaceae</taxon>
        <taxon>Halobacillus</taxon>
    </lineage>
</organism>
<dbReference type="AlphaFoldDB" id="A0A845DNB6"/>
<reference evidence="2 3" key="1">
    <citation type="submission" date="2019-11" db="EMBL/GenBank/DDBJ databases">
        <title>Genome sequences of 17 halophilic strains isolated from different environments.</title>
        <authorList>
            <person name="Furrow R.E."/>
        </authorList>
    </citation>
    <scope>NUCLEOTIDE SEQUENCE [LARGE SCALE GENOMIC DNA]</scope>
    <source>
        <strain evidence="2 3">22511_23_Filter</strain>
    </source>
</reference>
<dbReference type="Proteomes" id="UP000460949">
    <property type="component" value="Unassembled WGS sequence"/>
</dbReference>
<evidence type="ECO:0000313" key="3">
    <source>
        <dbReference type="Proteomes" id="UP000460949"/>
    </source>
</evidence>
<keyword evidence="1" id="KW-0812">Transmembrane</keyword>
<accession>A0A845DNB6</accession>
<sequence length="64" mass="6766">MRPPFTLAVWILAGSAAGFMLSIPFVKPGEILHLTGWGAGSALLYASVLHVIRLLSLFLNESGG</sequence>
<comment type="caution">
    <text evidence="2">The sequence shown here is derived from an EMBL/GenBank/DDBJ whole genome shotgun (WGS) entry which is preliminary data.</text>
</comment>
<gene>
    <name evidence="2" type="ORF">GLW04_03115</name>
</gene>
<keyword evidence="1" id="KW-0472">Membrane</keyword>
<dbReference type="RefSeq" id="WP_160835304.1">
    <property type="nucleotide sequence ID" value="NZ_WMET01000001.1"/>
</dbReference>
<proteinExistence type="predicted"/>
<evidence type="ECO:0000313" key="2">
    <source>
        <dbReference type="EMBL" id="MYL18863.1"/>
    </source>
</evidence>
<keyword evidence="1" id="KW-1133">Transmembrane helix</keyword>
<evidence type="ECO:0000256" key="1">
    <source>
        <dbReference type="SAM" id="Phobius"/>
    </source>
</evidence>
<dbReference type="EMBL" id="WMET01000001">
    <property type="protein sequence ID" value="MYL18863.1"/>
    <property type="molecule type" value="Genomic_DNA"/>
</dbReference>
<name>A0A845DNB6_9BACI</name>
<protein>
    <submittedName>
        <fullName evidence="2">Uncharacterized protein</fullName>
    </submittedName>
</protein>
<feature type="transmembrane region" description="Helical" evidence="1">
    <location>
        <begin position="42"/>
        <end position="59"/>
    </location>
</feature>